<dbReference type="GO" id="GO:0004386">
    <property type="term" value="F:helicase activity"/>
    <property type="evidence" value="ECO:0007669"/>
    <property type="project" value="UniProtKB-KW"/>
</dbReference>
<evidence type="ECO:0000313" key="3">
    <source>
        <dbReference type="EMBL" id="MFD2891190.1"/>
    </source>
</evidence>
<sequence length="529" mass="59660">MDINKLIDKIDEGCLQDILGESLTIITGLSDQTITIPKLKAALLNVYGYEGILTEPTVFKKIVPKIAKEDAIILCEFLSLKFVKDHPWQALEDLKFNDLVKSRLCQFFGLEYKPITKESVEPFKDVSPAYPSFLHQIIALNKVKEILFVNNKTKVLLHMPTGSGKTRTSMNLICEYLRNNLDKKVIWFANTEELCRQASDEFDKAWSKLGNRQIQKQNIWGGNQFDPAIKNCFIIFSLQSFINLYSIKSEIATKLSGECGLVIMDEAHMSIAPKYKLAIDILLFKDAKLLGLSATPGRTWNNPEEDLLLSNYFEKQKVTLMVEGYDNPVDYLIQEGYLAKTINSSLLYDGGIAPTQNDLNFLKDELQLSKTFLDRLSVDSARNILICSKIKSLINKHNRIIVFAMNVKHSNVLALTLSAFDIEVYSISSETDNQVRKNAISRFKSDEDKPIILCNYGVLTTGFDAPKTSCAVITRPTDSLVLYSQMVGRVIRGPKAGGNEEAEIVTVVDTKLPGFDKVSEAFFNWEDVW</sequence>
<dbReference type="InterPro" id="IPR006935">
    <property type="entry name" value="Helicase/UvrB_N"/>
</dbReference>
<organism evidence="3 4">
    <name type="scientific">Flavobacterium chuncheonense</name>
    <dbReference type="NCBI Taxonomy" id="2026653"/>
    <lineage>
        <taxon>Bacteria</taxon>
        <taxon>Pseudomonadati</taxon>
        <taxon>Bacteroidota</taxon>
        <taxon>Flavobacteriia</taxon>
        <taxon>Flavobacteriales</taxon>
        <taxon>Flavobacteriaceae</taxon>
        <taxon>Flavobacterium</taxon>
    </lineage>
</organism>
<dbReference type="Pfam" id="PF00271">
    <property type="entry name" value="Helicase_C"/>
    <property type="match status" value="1"/>
</dbReference>
<keyword evidence="3" id="KW-0378">Hydrolase</keyword>
<dbReference type="PANTHER" id="PTHR47396:SF1">
    <property type="entry name" value="ATP-DEPENDENT HELICASE IRC3-RELATED"/>
    <property type="match status" value="1"/>
</dbReference>
<dbReference type="PROSITE" id="PS51192">
    <property type="entry name" value="HELICASE_ATP_BIND_1"/>
    <property type="match status" value="1"/>
</dbReference>
<dbReference type="InterPro" id="IPR027417">
    <property type="entry name" value="P-loop_NTPase"/>
</dbReference>
<dbReference type="SMART" id="SM00490">
    <property type="entry name" value="HELICc"/>
    <property type="match status" value="1"/>
</dbReference>
<name>A0ABW5YL03_9FLAO</name>
<feature type="domain" description="Helicase ATP-binding" evidence="1">
    <location>
        <begin position="146"/>
        <end position="314"/>
    </location>
</feature>
<dbReference type="GO" id="GO:0016787">
    <property type="term" value="F:hydrolase activity"/>
    <property type="evidence" value="ECO:0007669"/>
    <property type="project" value="UniProtKB-KW"/>
</dbReference>
<evidence type="ECO:0000313" key="4">
    <source>
        <dbReference type="Proteomes" id="UP001597534"/>
    </source>
</evidence>
<dbReference type="PANTHER" id="PTHR47396">
    <property type="entry name" value="TYPE I RESTRICTION ENZYME ECOKI R PROTEIN"/>
    <property type="match status" value="1"/>
</dbReference>
<dbReference type="InterPro" id="IPR050742">
    <property type="entry name" value="Helicase_Restrict-Modif_Enz"/>
</dbReference>
<evidence type="ECO:0000259" key="2">
    <source>
        <dbReference type="PROSITE" id="PS51194"/>
    </source>
</evidence>
<accession>A0ABW5YL03</accession>
<dbReference type="InterPro" id="IPR001650">
    <property type="entry name" value="Helicase_C-like"/>
</dbReference>
<keyword evidence="3" id="KW-0547">Nucleotide-binding</keyword>
<dbReference type="Gene3D" id="3.40.50.300">
    <property type="entry name" value="P-loop containing nucleotide triphosphate hydrolases"/>
    <property type="match status" value="2"/>
</dbReference>
<keyword evidence="3" id="KW-0347">Helicase</keyword>
<dbReference type="EC" id="3.6.4.-" evidence="3"/>
<keyword evidence="4" id="KW-1185">Reference proteome</keyword>
<dbReference type="RefSeq" id="WP_379810743.1">
    <property type="nucleotide sequence ID" value="NZ_JBHUPC010000012.1"/>
</dbReference>
<gene>
    <name evidence="3" type="ORF">ACFS5J_04090</name>
</gene>
<dbReference type="Proteomes" id="UP001597534">
    <property type="component" value="Unassembled WGS sequence"/>
</dbReference>
<dbReference type="Pfam" id="PF04851">
    <property type="entry name" value="ResIII"/>
    <property type="match status" value="1"/>
</dbReference>
<dbReference type="SUPFAM" id="SSF52540">
    <property type="entry name" value="P-loop containing nucleoside triphosphate hydrolases"/>
    <property type="match status" value="1"/>
</dbReference>
<feature type="domain" description="Helicase C-terminal" evidence="2">
    <location>
        <begin position="389"/>
        <end position="529"/>
    </location>
</feature>
<proteinExistence type="predicted"/>
<keyword evidence="3" id="KW-0067">ATP-binding</keyword>
<reference evidence="4" key="1">
    <citation type="journal article" date="2019" name="Int. J. Syst. Evol. Microbiol.">
        <title>The Global Catalogue of Microorganisms (GCM) 10K type strain sequencing project: providing services to taxonomists for standard genome sequencing and annotation.</title>
        <authorList>
            <consortium name="The Broad Institute Genomics Platform"/>
            <consortium name="The Broad Institute Genome Sequencing Center for Infectious Disease"/>
            <person name="Wu L."/>
            <person name="Ma J."/>
        </authorList>
    </citation>
    <scope>NUCLEOTIDE SEQUENCE [LARGE SCALE GENOMIC DNA]</scope>
    <source>
        <strain evidence="4">KCTC 22671</strain>
    </source>
</reference>
<evidence type="ECO:0000259" key="1">
    <source>
        <dbReference type="PROSITE" id="PS51192"/>
    </source>
</evidence>
<dbReference type="EMBL" id="JBHUPC010000012">
    <property type="protein sequence ID" value="MFD2891190.1"/>
    <property type="molecule type" value="Genomic_DNA"/>
</dbReference>
<dbReference type="PROSITE" id="PS51194">
    <property type="entry name" value="HELICASE_CTER"/>
    <property type="match status" value="1"/>
</dbReference>
<comment type="caution">
    <text evidence="3">The sequence shown here is derived from an EMBL/GenBank/DDBJ whole genome shotgun (WGS) entry which is preliminary data.</text>
</comment>
<dbReference type="InterPro" id="IPR014001">
    <property type="entry name" value="Helicase_ATP-bd"/>
</dbReference>
<dbReference type="SMART" id="SM00487">
    <property type="entry name" value="DEXDc"/>
    <property type="match status" value="1"/>
</dbReference>
<protein>
    <submittedName>
        <fullName evidence="3">DEAD/DEAH box helicase</fullName>
        <ecNumber evidence="3">3.6.4.-</ecNumber>
    </submittedName>
</protein>